<protein>
    <submittedName>
        <fullName evidence="4">Uncharacterized protein LOC104593815</fullName>
    </submittedName>
</protein>
<dbReference type="GeneID" id="104593815"/>
<dbReference type="Proteomes" id="UP000189703">
    <property type="component" value="Unplaced"/>
</dbReference>
<gene>
    <name evidence="4" type="primary">LOC104593815</name>
</gene>
<keyword evidence="1" id="KW-0175">Coiled coil</keyword>
<evidence type="ECO:0000313" key="3">
    <source>
        <dbReference type="Proteomes" id="UP000189703"/>
    </source>
</evidence>
<dbReference type="AlphaFoldDB" id="A0A1U7ZUN8"/>
<evidence type="ECO:0000256" key="1">
    <source>
        <dbReference type="SAM" id="Coils"/>
    </source>
</evidence>
<dbReference type="KEGG" id="nnu:104593815"/>
<feature type="compositionally biased region" description="Acidic residues" evidence="2">
    <location>
        <begin position="222"/>
        <end position="233"/>
    </location>
</feature>
<keyword evidence="3" id="KW-1185">Reference proteome</keyword>
<name>A0A1U7ZUN8_NELNU</name>
<dbReference type="RefSeq" id="XP_010252134.1">
    <property type="nucleotide sequence ID" value="XM_010253832.2"/>
</dbReference>
<feature type="coiled-coil region" evidence="1">
    <location>
        <begin position="80"/>
        <end position="135"/>
    </location>
</feature>
<organism evidence="3 4">
    <name type="scientific">Nelumbo nucifera</name>
    <name type="common">Sacred lotus</name>
    <dbReference type="NCBI Taxonomy" id="4432"/>
    <lineage>
        <taxon>Eukaryota</taxon>
        <taxon>Viridiplantae</taxon>
        <taxon>Streptophyta</taxon>
        <taxon>Embryophyta</taxon>
        <taxon>Tracheophyta</taxon>
        <taxon>Spermatophyta</taxon>
        <taxon>Magnoliopsida</taxon>
        <taxon>Proteales</taxon>
        <taxon>Nelumbonaceae</taxon>
        <taxon>Nelumbo</taxon>
    </lineage>
</organism>
<sequence>MFSNSGSQEGVGSVLTPSCALRKSKKAVYPGEVAAWFELPPGHIGARAASHVMVANSSIHALIIQSERSLTQTQPAEEALESARERAQTVEEALGSACERVQRLEGETSAQRSELERLRRENDALRLVVKHLATSKGGLEHEVEYLKADIKEKSEIFFQALEDTKVKAVNDYIASERFDDLMVGSYRRGFKLSRWMIRHSYPELDIRTITTSRITSEMAAAADEDPDSDDEVDPPSVAEVPSKGKGDIPK</sequence>
<feature type="region of interest" description="Disordered" evidence="2">
    <location>
        <begin position="216"/>
        <end position="250"/>
    </location>
</feature>
<evidence type="ECO:0000256" key="2">
    <source>
        <dbReference type="SAM" id="MobiDB-lite"/>
    </source>
</evidence>
<reference evidence="4" key="1">
    <citation type="submission" date="2025-08" db="UniProtKB">
        <authorList>
            <consortium name="RefSeq"/>
        </authorList>
    </citation>
    <scope>IDENTIFICATION</scope>
</reference>
<evidence type="ECO:0000313" key="4">
    <source>
        <dbReference type="RefSeq" id="XP_010252134.1"/>
    </source>
</evidence>
<accession>A0A1U7ZUN8</accession>
<proteinExistence type="predicted"/>
<dbReference type="InParanoid" id="A0A1U7ZUN8"/>